<dbReference type="Pfam" id="PF01527">
    <property type="entry name" value="HTH_Tnp_1"/>
    <property type="match status" value="1"/>
</dbReference>
<dbReference type="GO" id="GO:0004803">
    <property type="term" value="F:transposase activity"/>
    <property type="evidence" value="ECO:0007669"/>
    <property type="project" value="InterPro"/>
</dbReference>
<evidence type="ECO:0000313" key="3">
    <source>
        <dbReference type="Proteomes" id="UP000240653"/>
    </source>
</evidence>
<comment type="caution">
    <text evidence="2">The sequence shown here is derived from an EMBL/GenBank/DDBJ whole genome shotgun (WGS) entry which is preliminary data.</text>
</comment>
<dbReference type="InterPro" id="IPR012337">
    <property type="entry name" value="RNaseH-like_sf"/>
</dbReference>
<dbReference type="InterPro" id="IPR002514">
    <property type="entry name" value="Transposase_8"/>
</dbReference>
<dbReference type="RefSeq" id="WP_106726549.1">
    <property type="nucleotide sequence ID" value="NZ_PXYL01000017.1"/>
</dbReference>
<dbReference type="InterPro" id="IPR025948">
    <property type="entry name" value="HTH-like_dom"/>
</dbReference>
<sequence length="367" mass="42655">MKASKFSDAQKAFILKQGADGIPVAEICRRAGISQATYFNWKKKYDGLLPTEMKRLKQLEDENGKLRKLVADLSLDKEMLQDVIRRKPVRPGRKRELVADTCTEWNVSIRRACRVLEFDTSSYHDKSRRRDQAGIEARIKDICATRVRYGYRRVHVMLTREGWDINMKRTYRIYRDLGLQLRNKTPKRRVKAKLRDDRQPAVEPNDVWAMDFVHDQLATGKKIRVLTVVETFSRYVPVLDPRFSYRAEDVVRTLEQVCPRIGYPKTIRVDQGTEFVSRDLDLWAYSKGVTFDFSRPGKPTDNAYIEAFNGRFRAECLNAHWFLTLADAAKKLEDWRRYYNEVRPHGAIGHKVPISLINPDGATSPPS</sequence>
<dbReference type="Proteomes" id="UP000240653">
    <property type="component" value="Unassembled WGS sequence"/>
</dbReference>
<dbReference type="Pfam" id="PF13276">
    <property type="entry name" value="HTH_21"/>
    <property type="match status" value="1"/>
</dbReference>
<dbReference type="SUPFAM" id="SSF46689">
    <property type="entry name" value="Homeodomain-like"/>
    <property type="match status" value="1"/>
</dbReference>
<dbReference type="GO" id="GO:0003677">
    <property type="term" value="F:DNA binding"/>
    <property type="evidence" value="ECO:0007669"/>
    <property type="project" value="InterPro"/>
</dbReference>
<protein>
    <submittedName>
        <fullName evidence="2">IS3 family transposase</fullName>
    </submittedName>
</protein>
<organism evidence="2 3">
    <name type="scientific">Pseudaminobacter soli</name>
    <name type="common">ex Li et al. 2025</name>
    <dbReference type="NCBI Taxonomy" id="1295366"/>
    <lineage>
        <taxon>Bacteria</taxon>
        <taxon>Pseudomonadati</taxon>
        <taxon>Pseudomonadota</taxon>
        <taxon>Alphaproteobacteria</taxon>
        <taxon>Hyphomicrobiales</taxon>
        <taxon>Phyllobacteriaceae</taxon>
        <taxon>Pseudaminobacter</taxon>
    </lineage>
</organism>
<dbReference type="InterPro" id="IPR036397">
    <property type="entry name" value="RNaseH_sf"/>
</dbReference>
<dbReference type="AlphaFoldDB" id="A0A2P7S2D6"/>
<dbReference type="InterPro" id="IPR001584">
    <property type="entry name" value="Integrase_cat-core"/>
</dbReference>
<dbReference type="InterPro" id="IPR048020">
    <property type="entry name" value="Transpos_IS3"/>
</dbReference>
<evidence type="ECO:0000259" key="1">
    <source>
        <dbReference type="PROSITE" id="PS50994"/>
    </source>
</evidence>
<dbReference type="PROSITE" id="PS50994">
    <property type="entry name" value="INTEGRASE"/>
    <property type="match status" value="1"/>
</dbReference>
<name>A0A2P7S2D6_9HYPH</name>
<proteinExistence type="predicted"/>
<dbReference type="InterPro" id="IPR009057">
    <property type="entry name" value="Homeodomain-like_sf"/>
</dbReference>
<accession>A0A2P7S2D6</accession>
<dbReference type="EMBL" id="PXYL01000017">
    <property type="protein sequence ID" value="PSJ56631.1"/>
    <property type="molecule type" value="Genomic_DNA"/>
</dbReference>
<reference evidence="2 3" key="1">
    <citation type="submission" date="2018-03" db="EMBL/GenBank/DDBJ databases">
        <title>The draft genome of Mesorhizobium soli JCM 19897.</title>
        <authorList>
            <person name="Li L."/>
            <person name="Liu L."/>
            <person name="Liang L."/>
            <person name="Wang T."/>
            <person name="Zhang X."/>
        </authorList>
    </citation>
    <scope>NUCLEOTIDE SEQUENCE [LARGE SCALE GENOMIC DNA]</scope>
    <source>
        <strain evidence="2 3">JCM 19897</strain>
    </source>
</reference>
<dbReference type="GO" id="GO:0015074">
    <property type="term" value="P:DNA integration"/>
    <property type="evidence" value="ECO:0007669"/>
    <property type="project" value="InterPro"/>
</dbReference>
<dbReference type="NCBIfam" id="NF033516">
    <property type="entry name" value="transpos_IS3"/>
    <property type="match status" value="1"/>
</dbReference>
<evidence type="ECO:0000313" key="2">
    <source>
        <dbReference type="EMBL" id="PSJ56631.1"/>
    </source>
</evidence>
<dbReference type="OrthoDB" id="9809060at2"/>
<dbReference type="Pfam" id="PF13683">
    <property type="entry name" value="rve_3"/>
    <property type="match status" value="1"/>
</dbReference>
<dbReference type="Gene3D" id="3.30.420.10">
    <property type="entry name" value="Ribonuclease H-like superfamily/Ribonuclease H"/>
    <property type="match status" value="1"/>
</dbReference>
<gene>
    <name evidence="2" type="ORF">C7I85_24025</name>
</gene>
<dbReference type="PANTHER" id="PTHR47515">
    <property type="entry name" value="LOW CALCIUM RESPONSE LOCUS PROTEIN T"/>
    <property type="match status" value="1"/>
</dbReference>
<feature type="domain" description="Integrase catalytic" evidence="1">
    <location>
        <begin position="200"/>
        <end position="361"/>
    </location>
</feature>
<dbReference type="PANTHER" id="PTHR47515:SF1">
    <property type="entry name" value="BLR2054 PROTEIN"/>
    <property type="match status" value="1"/>
</dbReference>
<dbReference type="SUPFAM" id="SSF53098">
    <property type="entry name" value="Ribonuclease H-like"/>
    <property type="match status" value="1"/>
</dbReference>
<dbReference type="GO" id="GO:0006313">
    <property type="term" value="P:DNA transposition"/>
    <property type="evidence" value="ECO:0007669"/>
    <property type="project" value="InterPro"/>
</dbReference>
<keyword evidence="3" id="KW-1185">Reference proteome</keyword>